<keyword evidence="1" id="KW-0812">Transmembrane</keyword>
<organism evidence="2 3">
    <name type="scientific">Spirosoma soli</name>
    <dbReference type="NCBI Taxonomy" id="1770529"/>
    <lineage>
        <taxon>Bacteria</taxon>
        <taxon>Pseudomonadati</taxon>
        <taxon>Bacteroidota</taxon>
        <taxon>Cytophagia</taxon>
        <taxon>Cytophagales</taxon>
        <taxon>Cytophagaceae</taxon>
        <taxon>Spirosoma</taxon>
    </lineage>
</organism>
<protein>
    <submittedName>
        <fullName evidence="2">DUF4199 domain-containing protein</fullName>
    </submittedName>
</protein>
<feature type="transmembrane region" description="Helical" evidence="1">
    <location>
        <begin position="68"/>
        <end position="94"/>
    </location>
</feature>
<proteinExistence type="predicted"/>
<feature type="transmembrane region" description="Helical" evidence="1">
    <location>
        <begin position="38"/>
        <end position="56"/>
    </location>
</feature>
<sequence length="172" mass="18811">MNERTSTARVALKWGGVLGIALILFSLILYLTDNTSNAALGAVTYLFMAVGIVLAMREYRTLNSGYMTYGEGLGLGALTATISGLLSSLFSVFYTTVIDTGIMERASDKIREQLEDRGVPDEQIDQQMEMMQMFQSPGLLFVFGVIGSAFIGLLLSLVIAAFMRRNNPNPFD</sequence>
<dbReference type="InterPro" id="IPR025250">
    <property type="entry name" value="DUF4199"/>
</dbReference>
<evidence type="ECO:0000256" key="1">
    <source>
        <dbReference type="SAM" id="Phobius"/>
    </source>
</evidence>
<reference evidence="3" key="1">
    <citation type="journal article" date="2019" name="Int. J. Syst. Evol. Microbiol.">
        <title>The Global Catalogue of Microorganisms (GCM) 10K type strain sequencing project: providing services to taxonomists for standard genome sequencing and annotation.</title>
        <authorList>
            <consortium name="The Broad Institute Genomics Platform"/>
            <consortium name="The Broad Institute Genome Sequencing Center for Infectious Disease"/>
            <person name="Wu L."/>
            <person name="Ma J."/>
        </authorList>
    </citation>
    <scope>NUCLEOTIDE SEQUENCE [LARGE SCALE GENOMIC DNA]</scope>
    <source>
        <strain evidence="3">KCTC 42805</strain>
    </source>
</reference>
<dbReference type="EMBL" id="JBHULN010000007">
    <property type="protein sequence ID" value="MFD2571644.1"/>
    <property type="molecule type" value="Genomic_DNA"/>
</dbReference>
<accession>A0ABW5M4N8</accession>
<comment type="caution">
    <text evidence="2">The sequence shown here is derived from an EMBL/GenBank/DDBJ whole genome shotgun (WGS) entry which is preliminary data.</text>
</comment>
<feature type="transmembrane region" description="Helical" evidence="1">
    <location>
        <begin position="138"/>
        <end position="162"/>
    </location>
</feature>
<keyword evidence="1" id="KW-0472">Membrane</keyword>
<evidence type="ECO:0000313" key="2">
    <source>
        <dbReference type="EMBL" id="MFD2571644.1"/>
    </source>
</evidence>
<keyword evidence="3" id="KW-1185">Reference proteome</keyword>
<evidence type="ECO:0000313" key="3">
    <source>
        <dbReference type="Proteomes" id="UP001597469"/>
    </source>
</evidence>
<gene>
    <name evidence="2" type="ORF">ACFSUS_13450</name>
</gene>
<dbReference type="Proteomes" id="UP001597469">
    <property type="component" value="Unassembled WGS sequence"/>
</dbReference>
<dbReference type="Pfam" id="PF13858">
    <property type="entry name" value="DUF4199"/>
    <property type="match status" value="1"/>
</dbReference>
<name>A0ABW5M4N8_9BACT</name>
<dbReference type="RefSeq" id="WP_381523366.1">
    <property type="nucleotide sequence ID" value="NZ_JBHULN010000007.1"/>
</dbReference>
<feature type="transmembrane region" description="Helical" evidence="1">
    <location>
        <begin position="12"/>
        <end position="32"/>
    </location>
</feature>
<keyword evidence="1" id="KW-1133">Transmembrane helix</keyword>